<keyword evidence="2" id="KW-1185">Reference proteome</keyword>
<proteinExistence type="predicted"/>
<dbReference type="Pfam" id="PF05557">
    <property type="entry name" value="MAD"/>
    <property type="match status" value="1"/>
</dbReference>
<organism evidence="1 2">
    <name type="scientific">Saguinus oedipus</name>
    <name type="common">Cotton-top tamarin</name>
    <name type="synonym">Oedipomidas oedipus</name>
    <dbReference type="NCBI Taxonomy" id="9490"/>
    <lineage>
        <taxon>Eukaryota</taxon>
        <taxon>Metazoa</taxon>
        <taxon>Chordata</taxon>
        <taxon>Craniata</taxon>
        <taxon>Vertebrata</taxon>
        <taxon>Euteleostomi</taxon>
        <taxon>Mammalia</taxon>
        <taxon>Eutheria</taxon>
        <taxon>Euarchontoglires</taxon>
        <taxon>Primates</taxon>
        <taxon>Haplorrhini</taxon>
        <taxon>Platyrrhini</taxon>
        <taxon>Cebidae</taxon>
        <taxon>Callitrichinae</taxon>
        <taxon>Saguinus</taxon>
    </lineage>
</organism>
<sequence length="61" mass="6978">MRAILGSYDSRLTPAEYSPWLTRLMREAEDMVQKVHSHSSEMEASIEEGIHELLPLHVDPS</sequence>
<dbReference type="EMBL" id="JASSZA010000002">
    <property type="protein sequence ID" value="KAK2116949.1"/>
    <property type="molecule type" value="Genomic_DNA"/>
</dbReference>
<comment type="caution">
    <text evidence="1">The sequence shown here is derived from an EMBL/GenBank/DDBJ whole genome shotgun (WGS) entry which is preliminary data.</text>
</comment>
<dbReference type="InterPro" id="IPR008672">
    <property type="entry name" value="Mad1"/>
</dbReference>
<reference evidence="1 2" key="1">
    <citation type="submission" date="2023-05" db="EMBL/GenBank/DDBJ databases">
        <title>B98-5 Cell Line De Novo Hybrid Assembly: An Optical Mapping Approach.</title>
        <authorList>
            <person name="Kananen K."/>
            <person name="Auerbach J.A."/>
            <person name="Kautto E."/>
            <person name="Blachly J.S."/>
        </authorList>
    </citation>
    <scope>NUCLEOTIDE SEQUENCE [LARGE SCALE GENOMIC DNA]</scope>
    <source>
        <strain evidence="1">B95-8</strain>
        <tissue evidence="1">Cell line</tissue>
    </source>
</reference>
<evidence type="ECO:0000313" key="1">
    <source>
        <dbReference type="EMBL" id="KAK2116949.1"/>
    </source>
</evidence>
<protein>
    <submittedName>
        <fullName evidence="1">Mitotic spindle assembly checkpoint protein MAD1</fullName>
    </submittedName>
</protein>
<accession>A0ABQ9W7B1</accession>
<name>A0ABQ9W7B1_SAGOE</name>
<gene>
    <name evidence="1" type="primary">MAD1L1_7</name>
    <name evidence="1" type="ORF">P7K49_003835</name>
</gene>
<evidence type="ECO:0000313" key="2">
    <source>
        <dbReference type="Proteomes" id="UP001266305"/>
    </source>
</evidence>
<dbReference type="Proteomes" id="UP001266305">
    <property type="component" value="Unassembled WGS sequence"/>
</dbReference>